<comment type="caution">
    <text evidence="2">The sequence shown here is derived from an EMBL/GenBank/DDBJ whole genome shotgun (WGS) entry which is preliminary data.</text>
</comment>
<dbReference type="Proteomes" id="UP000008553">
    <property type="component" value="Unassembled WGS sequence"/>
</dbReference>
<gene>
    <name evidence="2" type="ORF">PY06716</name>
</gene>
<evidence type="ECO:0000256" key="1">
    <source>
        <dbReference type="SAM" id="MobiDB-lite"/>
    </source>
</evidence>
<dbReference type="EMBL" id="AABL01002317">
    <property type="protein sequence ID" value="EAA18989.1"/>
    <property type="molecule type" value="Genomic_DNA"/>
</dbReference>
<reference evidence="2 3" key="1">
    <citation type="journal article" date="2002" name="Nature">
        <title>Genome sequence and comparative analysis of the model rodent malaria parasite Plasmodium yoelii yoelii.</title>
        <authorList>
            <person name="Carlton J.M."/>
            <person name="Angiuoli S.V."/>
            <person name="Suh B.B."/>
            <person name="Kooij T.W."/>
            <person name="Pertea M."/>
            <person name="Silva J.C."/>
            <person name="Ermolaeva M.D."/>
            <person name="Allen J.E."/>
            <person name="Selengut J.D."/>
            <person name="Koo H.L."/>
            <person name="Peterson J.D."/>
            <person name="Pop M."/>
            <person name="Kosack D.S."/>
            <person name="Shumway M.F."/>
            <person name="Bidwell S.L."/>
            <person name="Shallom S.J."/>
            <person name="van Aken S.E."/>
            <person name="Riedmuller S.B."/>
            <person name="Feldblyum T.V."/>
            <person name="Cho J.K."/>
            <person name="Quackenbush J."/>
            <person name="Sedegah M."/>
            <person name="Shoaibi A."/>
            <person name="Cummings L.M."/>
            <person name="Florens L."/>
            <person name="Yates J.R."/>
            <person name="Raine J.D."/>
            <person name="Sinden R.E."/>
            <person name="Harris M.A."/>
            <person name="Cunningham D.A."/>
            <person name="Preiser P.R."/>
            <person name="Bergman L.W."/>
            <person name="Vaidya A.B."/>
            <person name="van Lin L.H."/>
            <person name="Janse C.J."/>
            <person name="Waters A.P."/>
            <person name="Smith H.O."/>
            <person name="White O.R."/>
            <person name="Salzberg S.L."/>
            <person name="Venter J.C."/>
            <person name="Fraser C.M."/>
            <person name="Hoffman S.L."/>
            <person name="Gardner M.J."/>
            <person name="Carucci D.J."/>
        </authorList>
    </citation>
    <scope>NUCLEOTIDE SEQUENCE [LARGE SCALE GENOMIC DNA]</scope>
    <source>
        <strain evidence="2 3">17XNL</strain>
    </source>
</reference>
<evidence type="ECO:0000313" key="2">
    <source>
        <dbReference type="EMBL" id="EAA18989.1"/>
    </source>
</evidence>
<evidence type="ECO:0000313" key="3">
    <source>
        <dbReference type="Proteomes" id="UP000008553"/>
    </source>
</evidence>
<sequence length="68" mass="7636">MNIFYIFILSCVLSFTPRDQKAYIQFLANGNGAQFVSYQKIERILSDESSSELPSKASEKSSVPVNVQ</sequence>
<proteinExistence type="predicted"/>
<dbReference type="AlphaFoldDB" id="Q7R9Z3"/>
<feature type="non-terminal residue" evidence="2">
    <location>
        <position position="68"/>
    </location>
</feature>
<protein>
    <submittedName>
        <fullName evidence="2">Uncharacterized protein</fullName>
    </submittedName>
</protein>
<dbReference type="InParanoid" id="Q7R9Z3"/>
<organism evidence="2 3">
    <name type="scientific">Plasmodium yoelii yoelii</name>
    <dbReference type="NCBI Taxonomy" id="73239"/>
    <lineage>
        <taxon>Eukaryota</taxon>
        <taxon>Sar</taxon>
        <taxon>Alveolata</taxon>
        <taxon>Apicomplexa</taxon>
        <taxon>Aconoidasida</taxon>
        <taxon>Haemosporida</taxon>
        <taxon>Plasmodiidae</taxon>
        <taxon>Plasmodium</taxon>
        <taxon>Plasmodium (Vinckeia)</taxon>
    </lineage>
</organism>
<feature type="region of interest" description="Disordered" evidence="1">
    <location>
        <begin position="48"/>
        <end position="68"/>
    </location>
</feature>
<keyword evidence="3" id="KW-1185">Reference proteome</keyword>
<name>Q7R9Z3_PLAYO</name>
<accession>Q7R9Z3</accession>
<dbReference type="PaxDb" id="73239-Q7R9Z3"/>